<accession>A0A4C1XKJ7</accession>
<name>A0A4C1XKJ7_EUMVA</name>
<proteinExistence type="predicted"/>
<comment type="caution">
    <text evidence="2">The sequence shown here is derived from an EMBL/GenBank/DDBJ whole genome shotgun (WGS) entry which is preliminary data.</text>
</comment>
<protein>
    <submittedName>
        <fullName evidence="2">Uncharacterized protein</fullName>
    </submittedName>
</protein>
<dbReference type="AlphaFoldDB" id="A0A4C1XKJ7"/>
<evidence type="ECO:0000313" key="2">
    <source>
        <dbReference type="EMBL" id="GBP64311.1"/>
    </source>
</evidence>
<organism evidence="2 3">
    <name type="scientific">Eumeta variegata</name>
    <name type="common">Bagworm moth</name>
    <name type="synonym">Eumeta japonica</name>
    <dbReference type="NCBI Taxonomy" id="151549"/>
    <lineage>
        <taxon>Eukaryota</taxon>
        <taxon>Metazoa</taxon>
        <taxon>Ecdysozoa</taxon>
        <taxon>Arthropoda</taxon>
        <taxon>Hexapoda</taxon>
        <taxon>Insecta</taxon>
        <taxon>Pterygota</taxon>
        <taxon>Neoptera</taxon>
        <taxon>Endopterygota</taxon>
        <taxon>Lepidoptera</taxon>
        <taxon>Glossata</taxon>
        <taxon>Ditrysia</taxon>
        <taxon>Tineoidea</taxon>
        <taxon>Psychidae</taxon>
        <taxon>Oiketicinae</taxon>
        <taxon>Eumeta</taxon>
    </lineage>
</organism>
<sequence>MDVTRVRERKAKAEGVSLSNDGRPLVSRRATDVHSRRVRPPTAITMPIAPDSSRRSRARYYRVLIMKRLSESCDTCPNLILIVIIWFDYKVTNVRDSVGHATPAEVGAVAQPDINRPVSEPRCTVSAATSGPPREHRPVTSRGAEAGRALGAGSPKAVTSIIDYVKATGHCAGDYAVDAMTALARGRVATAANPTPGSRDLEGAIS</sequence>
<keyword evidence="3" id="KW-1185">Reference proteome</keyword>
<reference evidence="2 3" key="1">
    <citation type="journal article" date="2019" name="Commun. Biol.">
        <title>The bagworm genome reveals a unique fibroin gene that provides high tensile strength.</title>
        <authorList>
            <person name="Kono N."/>
            <person name="Nakamura H."/>
            <person name="Ohtoshi R."/>
            <person name="Tomita M."/>
            <person name="Numata K."/>
            <person name="Arakawa K."/>
        </authorList>
    </citation>
    <scope>NUCLEOTIDE SEQUENCE [LARGE SCALE GENOMIC DNA]</scope>
</reference>
<dbReference type="Proteomes" id="UP000299102">
    <property type="component" value="Unassembled WGS sequence"/>
</dbReference>
<feature type="compositionally biased region" description="Low complexity" evidence="1">
    <location>
        <begin position="142"/>
        <end position="151"/>
    </location>
</feature>
<feature type="region of interest" description="Disordered" evidence="1">
    <location>
        <begin position="10"/>
        <end position="37"/>
    </location>
</feature>
<dbReference type="EMBL" id="BGZK01000894">
    <property type="protein sequence ID" value="GBP64311.1"/>
    <property type="molecule type" value="Genomic_DNA"/>
</dbReference>
<evidence type="ECO:0000256" key="1">
    <source>
        <dbReference type="SAM" id="MobiDB-lite"/>
    </source>
</evidence>
<feature type="region of interest" description="Disordered" evidence="1">
    <location>
        <begin position="115"/>
        <end position="151"/>
    </location>
</feature>
<gene>
    <name evidence="2" type="ORF">EVAR_88263_1</name>
</gene>
<evidence type="ECO:0000313" key="3">
    <source>
        <dbReference type="Proteomes" id="UP000299102"/>
    </source>
</evidence>